<dbReference type="CDD" id="cd01367">
    <property type="entry name" value="KISc_KIF2_like"/>
    <property type="match status" value="1"/>
</dbReference>
<dbReference type="InterPro" id="IPR001752">
    <property type="entry name" value="Kinesin_motor_dom"/>
</dbReference>
<evidence type="ECO:0000313" key="18">
    <source>
        <dbReference type="Proteomes" id="UP001353858"/>
    </source>
</evidence>
<proteinExistence type="inferred from homology"/>
<organism evidence="17 18">
    <name type="scientific">Aquatica leii</name>
    <dbReference type="NCBI Taxonomy" id="1421715"/>
    <lineage>
        <taxon>Eukaryota</taxon>
        <taxon>Metazoa</taxon>
        <taxon>Ecdysozoa</taxon>
        <taxon>Arthropoda</taxon>
        <taxon>Hexapoda</taxon>
        <taxon>Insecta</taxon>
        <taxon>Pterygota</taxon>
        <taxon>Neoptera</taxon>
        <taxon>Endopterygota</taxon>
        <taxon>Coleoptera</taxon>
        <taxon>Polyphaga</taxon>
        <taxon>Elateriformia</taxon>
        <taxon>Elateroidea</taxon>
        <taxon>Lampyridae</taxon>
        <taxon>Luciolinae</taxon>
        <taxon>Aquatica</taxon>
    </lineage>
</organism>
<evidence type="ECO:0000256" key="1">
    <source>
        <dbReference type="ARBA" id="ARBA00004647"/>
    </source>
</evidence>
<dbReference type="InterPro" id="IPR054473">
    <property type="entry name" value="KIF2A-like_N"/>
</dbReference>
<evidence type="ECO:0000256" key="5">
    <source>
        <dbReference type="ARBA" id="ARBA00022741"/>
    </source>
</evidence>
<keyword evidence="8 14" id="KW-0067">ATP-binding</keyword>
<dbReference type="GO" id="GO:0008017">
    <property type="term" value="F:microtubule binding"/>
    <property type="evidence" value="ECO:0007669"/>
    <property type="project" value="InterPro"/>
</dbReference>
<keyword evidence="3" id="KW-0132">Cell division</keyword>
<dbReference type="InterPro" id="IPR027417">
    <property type="entry name" value="P-loop_NTPase"/>
</dbReference>
<keyword evidence="11" id="KW-0206">Cytoskeleton</keyword>
<keyword evidence="9" id="KW-0175">Coiled coil</keyword>
<keyword evidence="5 14" id="KW-0547">Nucleotide-binding</keyword>
<dbReference type="Pfam" id="PF00225">
    <property type="entry name" value="Kinesin"/>
    <property type="match status" value="1"/>
</dbReference>
<dbReference type="GO" id="GO:0005524">
    <property type="term" value="F:ATP binding"/>
    <property type="evidence" value="ECO:0007669"/>
    <property type="project" value="UniProtKB-UniRule"/>
</dbReference>
<keyword evidence="10 14" id="KW-0505">Motor protein</keyword>
<evidence type="ECO:0000256" key="11">
    <source>
        <dbReference type="ARBA" id="ARBA00023212"/>
    </source>
</evidence>
<dbReference type="FunFam" id="3.40.850.10:FF:000012">
    <property type="entry name" value="Kinesin-like protein"/>
    <property type="match status" value="1"/>
</dbReference>
<evidence type="ECO:0000256" key="6">
    <source>
        <dbReference type="ARBA" id="ARBA00022776"/>
    </source>
</evidence>
<keyword evidence="2" id="KW-0963">Cytoplasm</keyword>
<dbReference type="EMBL" id="JARPUR010000004">
    <property type="protein sequence ID" value="KAK4876689.1"/>
    <property type="molecule type" value="Genomic_DNA"/>
</dbReference>
<gene>
    <name evidence="17" type="ORF">RN001_009195</name>
</gene>
<dbReference type="GO" id="GO:0007019">
    <property type="term" value="P:microtubule depolymerization"/>
    <property type="evidence" value="ECO:0007669"/>
    <property type="project" value="TreeGrafter"/>
</dbReference>
<evidence type="ECO:0000256" key="2">
    <source>
        <dbReference type="ARBA" id="ARBA00022490"/>
    </source>
</evidence>
<dbReference type="GO" id="GO:0005828">
    <property type="term" value="C:kinetochore microtubule"/>
    <property type="evidence" value="ECO:0007669"/>
    <property type="project" value="UniProtKB-ARBA"/>
</dbReference>
<evidence type="ECO:0000256" key="7">
    <source>
        <dbReference type="ARBA" id="ARBA00022829"/>
    </source>
</evidence>
<evidence type="ECO:0000256" key="13">
    <source>
        <dbReference type="ARBA" id="ARBA00061030"/>
    </source>
</evidence>
<keyword evidence="7" id="KW-0159">Chromosome partition</keyword>
<keyword evidence="12" id="KW-0131">Cell cycle</keyword>
<evidence type="ECO:0000256" key="4">
    <source>
        <dbReference type="ARBA" id="ARBA00022701"/>
    </source>
</evidence>
<dbReference type="GO" id="GO:0000922">
    <property type="term" value="C:spindle pole"/>
    <property type="evidence" value="ECO:0007669"/>
    <property type="project" value="UniProtKB-SubCell"/>
</dbReference>
<comment type="caution">
    <text evidence="17">The sequence shown here is derived from an EMBL/GenBank/DDBJ whole genome shotgun (WGS) entry which is preliminary data.</text>
</comment>
<keyword evidence="18" id="KW-1185">Reference proteome</keyword>
<dbReference type="PROSITE" id="PS00411">
    <property type="entry name" value="KINESIN_MOTOR_1"/>
    <property type="match status" value="1"/>
</dbReference>
<protein>
    <recommendedName>
        <fullName evidence="15">Kinesin-like protein</fullName>
    </recommendedName>
</protein>
<dbReference type="InterPro" id="IPR027640">
    <property type="entry name" value="Kinesin-like_fam"/>
</dbReference>
<dbReference type="GO" id="GO:0003777">
    <property type="term" value="F:microtubule motor activity"/>
    <property type="evidence" value="ECO:0007669"/>
    <property type="project" value="InterPro"/>
</dbReference>
<evidence type="ECO:0000256" key="3">
    <source>
        <dbReference type="ARBA" id="ARBA00022618"/>
    </source>
</evidence>
<dbReference type="GO" id="GO:0007018">
    <property type="term" value="P:microtubule-based movement"/>
    <property type="evidence" value="ECO:0007669"/>
    <property type="project" value="InterPro"/>
</dbReference>
<name>A0AAN7SFJ0_9COLE</name>
<dbReference type="InterPro" id="IPR019821">
    <property type="entry name" value="Kinesin_motor_CS"/>
</dbReference>
<keyword evidence="4 15" id="KW-0493">Microtubule</keyword>
<dbReference type="PANTHER" id="PTHR47971:SF8">
    <property type="entry name" value="KINESIN-LIKE PROTEIN"/>
    <property type="match status" value="1"/>
</dbReference>
<keyword evidence="6" id="KW-0498">Mitosis</keyword>
<feature type="domain" description="Kinesin motor" evidence="16">
    <location>
        <begin position="222"/>
        <end position="555"/>
    </location>
</feature>
<sequence length="684" mass="77444">MNYMPNVQNGKQQLINQNNKKPLHVGTRIDIRRTDGRVHCAYIAGVNYNAMCVSVEWCENGEIKGKEIDLMSLQTLNPHLLIKVPDTINQDNHNSQITNIETPQLSHMHPPDKSLVAANNIVRTAKVQPYRKTLKMCNSNVNSISTMELGHVRTSSVVKKVEKLKQSREERRQTYVEERIERISNLVGADNPHQALAQMINEYRHGLIMKPITDQDFVENHLITVCVRKRPLNKNEIARNEVDVVTIPATNQLILHEPKNKIDLRKYMENQIFRFDYAFDESCNNELVYKYTAQPLIKSIFQGGFATCFAYGQTGSGKTHTMGGNFVGRNQDSHQGVYGMATKDVFHFARAEKYSQLKLIISASFFEIYSGKVFDLLANKAKLRVLEDGKQQVQIVGLTEKLVESPDEVLKLITRGNMARTFGQTAVNAYSSRSHAIFQLILRSAATKQKVHGKLSLIDLAGNERGADTASTDRQTRMEGAEINKSLLALKECIRALGRKKAHLPFRMSKLTQVLKDSFVGPNSRTCMIAMISPGVSSCEHSLNTLRYANRVKELVAVDVHANRGDDDSDPITSTDDQNFDDQDISEDMIHFHHIVSELQLGEDKMVENHKNLVKQLITVTEKAKNLTKMAEAVDFNQEQYCIAWDTLLTSTINTLNKSKTLVLDFRAKMADEETLSQKHKIRY</sequence>
<evidence type="ECO:0000256" key="15">
    <source>
        <dbReference type="RuleBase" id="RU000394"/>
    </source>
</evidence>
<evidence type="ECO:0000256" key="12">
    <source>
        <dbReference type="ARBA" id="ARBA00023306"/>
    </source>
</evidence>
<evidence type="ECO:0000259" key="16">
    <source>
        <dbReference type="PROSITE" id="PS50067"/>
    </source>
</evidence>
<dbReference type="GO" id="GO:0051301">
    <property type="term" value="P:cell division"/>
    <property type="evidence" value="ECO:0007669"/>
    <property type="project" value="UniProtKB-KW"/>
</dbReference>
<dbReference type="Gene3D" id="3.40.850.10">
    <property type="entry name" value="Kinesin motor domain"/>
    <property type="match status" value="1"/>
</dbReference>
<dbReference type="GO" id="GO:0007059">
    <property type="term" value="P:chromosome segregation"/>
    <property type="evidence" value="ECO:0007669"/>
    <property type="project" value="UniProtKB-KW"/>
</dbReference>
<evidence type="ECO:0000256" key="8">
    <source>
        <dbReference type="ARBA" id="ARBA00022840"/>
    </source>
</evidence>
<dbReference type="AlphaFoldDB" id="A0AAN7SFJ0"/>
<dbReference type="InterPro" id="IPR036961">
    <property type="entry name" value="Kinesin_motor_dom_sf"/>
</dbReference>
<dbReference type="Proteomes" id="UP001353858">
    <property type="component" value="Unassembled WGS sequence"/>
</dbReference>
<dbReference type="PRINTS" id="PR00380">
    <property type="entry name" value="KINESINHEAVY"/>
</dbReference>
<dbReference type="PROSITE" id="PS50067">
    <property type="entry name" value="KINESIN_MOTOR_2"/>
    <property type="match status" value="1"/>
</dbReference>
<evidence type="ECO:0000256" key="9">
    <source>
        <dbReference type="ARBA" id="ARBA00023054"/>
    </source>
</evidence>
<comment type="similarity">
    <text evidence="13">Belongs to the TRAFAC class myosin-kinesin ATPase superfamily. Kinesin family. KIN-13 subfamily.</text>
</comment>
<dbReference type="PANTHER" id="PTHR47971">
    <property type="entry name" value="KINESIN-RELATED PROTEIN 6"/>
    <property type="match status" value="1"/>
</dbReference>
<evidence type="ECO:0000256" key="14">
    <source>
        <dbReference type="PROSITE-ProRule" id="PRU00283"/>
    </source>
</evidence>
<comment type="subcellular location">
    <subcellularLocation>
        <location evidence="1">Cytoplasm</location>
        <location evidence="1">Cytoskeleton</location>
        <location evidence="1">Spindle pole</location>
    </subcellularLocation>
</comment>
<dbReference type="SMART" id="SM00129">
    <property type="entry name" value="KISc"/>
    <property type="match status" value="1"/>
</dbReference>
<evidence type="ECO:0000256" key="10">
    <source>
        <dbReference type="ARBA" id="ARBA00023175"/>
    </source>
</evidence>
<dbReference type="SUPFAM" id="SSF52540">
    <property type="entry name" value="P-loop containing nucleoside triphosphate hydrolases"/>
    <property type="match status" value="1"/>
</dbReference>
<evidence type="ECO:0000313" key="17">
    <source>
        <dbReference type="EMBL" id="KAK4876689.1"/>
    </source>
</evidence>
<reference evidence="18" key="1">
    <citation type="submission" date="2023-01" db="EMBL/GenBank/DDBJ databases">
        <title>Key to firefly adult light organ development and bioluminescence: homeobox transcription factors regulate luciferase expression and transportation to peroxisome.</title>
        <authorList>
            <person name="Fu X."/>
        </authorList>
    </citation>
    <scope>NUCLEOTIDE SEQUENCE [LARGE SCALE GENOMIC DNA]</scope>
</reference>
<feature type="binding site" evidence="14">
    <location>
        <begin position="312"/>
        <end position="319"/>
    </location>
    <ligand>
        <name>ATP</name>
        <dbReference type="ChEBI" id="CHEBI:30616"/>
    </ligand>
</feature>
<accession>A0AAN7SFJ0</accession>
<dbReference type="Pfam" id="PF22923">
    <property type="entry name" value="KIF2A-like_1st"/>
    <property type="match status" value="1"/>
</dbReference>